<dbReference type="InterPro" id="IPR024409">
    <property type="entry name" value="DUF3833"/>
</dbReference>
<reference evidence="1 2" key="1">
    <citation type="submission" date="2020-08" db="EMBL/GenBank/DDBJ databases">
        <title>Genomic Encyclopedia of Type Strains, Phase IV (KMG-IV): sequencing the most valuable type-strain genomes for metagenomic binning, comparative biology and taxonomic classification.</title>
        <authorList>
            <person name="Goeker M."/>
        </authorList>
    </citation>
    <scope>NUCLEOTIDE SEQUENCE [LARGE SCALE GENOMIC DNA]</scope>
    <source>
        <strain evidence="1 2">DSM 102234</strain>
    </source>
</reference>
<proteinExistence type="predicted"/>
<keyword evidence="2" id="KW-1185">Reference proteome</keyword>
<dbReference type="Pfam" id="PF12915">
    <property type="entry name" value="DUF3833"/>
    <property type="match status" value="1"/>
</dbReference>
<name>A0A7W6EAS7_9RHOB</name>
<gene>
    <name evidence="1" type="ORF">GGR95_002039</name>
</gene>
<protein>
    <recommendedName>
        <fullName evidence="3">DUF3833 family protein</fullName>
    </recommendedName>
</protein>
<comment type="caution">
    <text evidence="1">The sequence shown here is derived from an EMBL/GenBank/DDBJ whole genome shotgun (WGS) entry which is preliminary data.</text>
</comment>
<organism evidence="1 2">
    <name type="scientific">Sulfitobacter undariae</name>
    <dbReference type="NCBI Taxonomy" id="1563671"/>
    <lineage>
        <taxon>Bacteria</taxon>
        <taxon>Pseudomonadati</taxon>
        <taxon>Pseudomonadota</taxon>
        <taxon>Alphaproteobacteria</taxon>
        <taxon>Rhodobacterales</taxon>
        <taxon>Roseobacteraceae</taxon>
        <taxon>Sulfitobacter</taxon>
    </lineage>
</organism>
<evidence type="ECO:0008006" key="3">
    <source>
        <dbReference type="Google" id="ProtNLM"/>
    </source>
</evidence>
<accession>A0A7W6EAS7</accession>
<dbReference type="EMBL" id="JACIEI010000005">
    <property type="protein sequence ID" value="MBB3994394.1"/>
    <property type="molecule type" value="Genomic_DNA"/>
</dbReference>
<dbReference type="Proteomes" id="UP000530268">
    <property type="component" value="Unassembled WGS sequence"/>
</dbReference>
<evidence type="ECO:0000313" key="2">
    <source>
        <dbReference type="Proteomes" id="UP000530268"/>
    </source>
</evidence>
<evidence type="ECO:0000313" key="1">
    <source>
        <dbReference type="EMBL" id="MBB3994394.1"/>
    </source>
</evidence>
<dbReference type="AlphaFoldDB" id="A0A7W6EAS7"/>
<dbReference type="RefSeq" id="WP_343042193.1">
    <property type="nucleotide sequence ID" value="NZ_JACIEI010000005.1"/>
</dbReference>
<sequence>MDDYAEDSPLFDLRSHLNGQMICEGMIFGPFGRMTSTFQAEFDIVWKGNSCTMKEAFVFNDGTTQHREWRLELDGGGGFDAWADDVPGKAHGEMSGPAVLFNYPIKLPEASGGYTLRAFDCMYLTKGGTVVNRSQFRKFGFKVAELVATIRKKEVV</sequence>